<feature type="domain" description="EF-hand" evidence="5">
    <location>
        <begin position="219"/>
        <end position="254"/>
    </location>
</feature>
<gene>
    <name evidence="6" type="ORF">TrST_g7733</name>
</gene>
<feature type="compositionally biased region" description="Pro residues" evidence="4">
    <location>
        <begin position="77"/>
        <end position="90"/>
    </location>
</feature>
<dbReference type="SMART" id="SM00054">
    <property type="entry name" value="EFh"/>
    <property type="match status" value="4"/>
</dbReference>
<organism evidence="6 7">
    <name type="scientific">Triparma strigata</name>
    <dbReference type="NCBI Taxonomy" id="1606541"/>
    <lineage>
        <taxon>Eukaryota</taxon>
        <taxon>Sar</taxon>
        <taxon>Stramenopiles</taxon>
        <taxon>Ochrophyta</taxon>
        <taxon>Bolidophyceae</taxon>
        <taxon>Parmales</taxon>
        <taxon>Triparmaceae</taxon>
        <taxon>Triparma</taxon>
    </lineage>
</organism>
<feature type="domain" description="EF-hand" evidence="5">
    <location>
        <begin position="189"/>
        <end position="218"/>
    </location>
</feature>
<comment type="caution">
    <text evidence="6">The sequence shown here is derived from an EMBL/GenBank/DDBJ whole genome shotgun (WGS) entry which is preliminary data.</text>
</comment>
<evidence type="ECO:0000313" key="7">
    <source>
        <dbReference type="Proteomes" id="UP001165085"/>
    </source>
</evidence>
<feature type="region of interest" description="Disordered" evidence="4">
    <location>
        <begin position="1"/>
        <end position="113"/>
    </location>
</feature>
<dbReference type="OrthoDB" id="26525at2759"/>
<dbReference type="InterPro" id="IPR011992">
    <property type="entry name" value="EF-hand-dom_pair"/>
</dbReference>
<dbReference type="Pfam" id="PF13499">
    <property type="entry name" value="EF-hand_7"/>
    <property type="match status" value="2"/>
</dbReference>
<dbReference type="InterPro" id="IPR002048">
    <property type="entry name" value="EF_hand_dom"/>
</dbReference>
<keyword evidence="2" id="KW-0677">Repeat</keyword>
<dbReference type="SUPFAM" id="SSF47473">
    <property type="entry name" value="EF-hand"/>
    <property type="match status" value="1"/>
</dbReference>
<feature type="region of interest" description="Disordered" evidence="4">
    <location>
        <begin position="371"/>
        <end position="394"/>
    </location>
</feature>
<keyword evidence="1" id="KW-0479">Metal-binding</keyword>
<feature type="domain" description="EF-hand" evidence="5">
    <location>
        <begin position="257"/>
        <end position="292"/>
    </location>
</feature>
<evidence type="ECO:0000256" key="4">
    <source>
        <dbReference type="SAM" id="MobiDB-lite"/>
    </source>
</evidence>
<feature type="compositionally biased region" description="Basic and acidic residues" evidence="4">
    <location>
        <begin position="371"/>
        <end position="384"/>
    </location>
</feature>
<dbReference type="Proteomes" id="UP001165085">
    <property type="component" value="Unassembled WGS sequence"/>
</dbReference>
<dbReference type="AlphaFoldDB" id="A0A9W6ZVS0"/>
<dbReference type="InterPro" id="IPR018247">
    <property type="entry name" value="EF_Hand_1_Ca_BS"/>
</dbReference>
<accession>A0A9W6ZVS0</accession>
<reference evidence="7" key="1">
    <citation type="journal article" date="2023" name="Commun. Biol.">
        <title>Genome analysis of Parmales, the sister group of diatoms, reveals the evolutionary specialization of diatoms from phago-mixotrophs to photoautotrophs.</title>
        <authorList>
            <person name="Ban H."/>
            <person name="Sato S."/>
            <person name="Yoshikawa S."/>
            <person name="Yamada K."/>
            <person name="Nakamura Y."/>
            <person name="Ichinomiya M."/>
            <person name="Sato N."/>
            <person name="Blanc-Mathieu R."/>
            <person name="Endo H."/>
            <person name="Kuwata A."/>
            <person name="Ogata H."/>
        </authorList>
    </citation>
    <scope>NUCLEOTIDE SEQUENCE [LARGE SCALE GENOMIC DNA]</scope>
    <source>
        <strain evidence="7">NIES 3701</strain>
    </source>
</reference>
<feature type="domain" description="EF-hand" evidence="5">
    <location>
        <begin position="151"/>
        <end position="186"/>
    </location>
</feature>
<feature type="compositionally biased region" description="Low complexity" evidence="4">
    <location>
        <begin position="14"/>
        <end position="23"/>
    </location>
</feature>
<name>A0A9W6ZVS0_9STRA</name>
<feature type="compositionally biased region" description="Basic and acidic residues" evidence="4">
    <location>
        <begin position="24"/>
        <end position="54"/>
    </location>
</feature>
<evidence type="ECO:0000256" key="2">
    <source>
        <dbReference type="ARBA" id="ARBA00022737"/>
    </source>
</evidence>
<keyword evidence="3" id="KW-0106">Calcium</keyword>
<dbReference type="Gene3D" id="1.10.238.10">
    <property type="entry name" value="EF-hand"/>
    <property type="match status" value="1"/>
</dbReference>
<dbReference type="PROSITE" id="PS00018">
    <property type="entry name" value="EF_HAND_1"/>
    <property type="match status" value="4"/>
</dbReference>
<sequence>MAPQEIKKPKSPKPGKSAKSPGKGKSDKGSKGDKKAKKGGDSKKNLKGESEGKKAPSKKPSNPMKNQNSKKGKPGGPGKPPPGGRPPPGKRPGAGPKGPKKKGKKRGEEGEMKRKNNFWLHLYHKFIHAENVTISNKDTLESVEALGLTQKHLKKLKLQFEEIDLDGSGSIDSEEFFEILEENRSPFTDALFALIDLDGSGTIEFEEYIMVCVTYCMYTRKDILKFVFDVFDKDGSGTIDEKEFIVLCNTVNNAAPLFPGNFAEAISQFDTNDDGLIDFNEFMELDKRYPLVLFPAFRLQDRMMKKTLGEKAWVKVHENIEKERKIREYMEAHGGQRPPDGFFKKHMKKICGCFFAKEREIKMDAIAKSQEKAKEQMRRNEAAKKAMGVKADQK</sequence>
<evidence type="ECO:0000256" key="3">
    <source>
        <dbReference type="ARBA" id="ARBA00022837"/>
    </source>
</evidence>
<dbReference type="PROSITE" id="PS50222">
    <property type="entry name" value="EF_HAND_2"/>
    <property type="match status" value="4"/>
</dbReference>
<keyword evidence="7" id="KW-1185">Reference proteome</keyword>
<proteinExistence type="predicted"/>
<evidence type="ECO:0000259" key="5">
    <source>
        <dbReference type="PROSITE" id="PS50222"/>
    </source>
</evidence>
<evidence type="ECO:0000313" key="6">
    <source>
        <dbReference type="EMBL" id="GMH58013.1"/>
    </source>
</evidence>
<protein>
    <recommendedName>
        <fullName evidence="5">EF-hand domain-containing protein</fullName>
    </recommendedName>
</protein>
<dbReference type="EMBL" id="BRXY01000050">
    <property type="protein sequence ID" value="GMH58013.1"/>
    <property type="molecule type" value="Genomic_DNA"/>
</dbReference>
<evidence type="ECO:0000256" key="1">
    <source>
        <dbReference type="ARBA" id="ARBA00022723"/>
    </source>
</evidence>
<dbReference type="PANTHER" id="PTHR45942">
    <property type="entry name" value="PROTEIN PHOSPATASE 3 REGULATORY SUBUNIT B ALPHA ISOFORM TYPE 1"/>
    <property type="match status" value="1"/>
</dbReference>
<dbReference type="GO" id="GO:0005509">
    <property type="term" value="F:calcium ion binding"/>
    <property type="evidence" value="ECO:0007669"/>
    <property type="project" value="InterPro"/>
</dbReference>